<evidence type="ECO:0000259" key="1">
    <source>
        <dbReference type="Pfam" id="PF00717"/>
    </source>
</evidence>
<sequence>MHLLQQKLLQLAEKMDISKIGLRKLGSMIGEAHPQKVKHHLEQLIKTGYLLQDKKSLVIKTAKENTKKNSSFFSLPIVGSANCGPATIYADENVQGYLKVSPKMINRKNADGLFVIKAIGDSMNQAKQITGGPITSGDYVIIDSKKRQPQNGDYVLSIIEESANIKRFYFDRINKQVMLLSESSLDIPPIYIHANDFSNYLINGLVEKVIKQPSFSK</sequence>
<dbReference type="AlphaFoldDB" id="A0A0G0SES4"/>
<evidence type="ECO:0000313" key="3">
    <source>
        <dbReference type="Proteomes" id="UP000034137"/>
    </source>
</evidence>
<dbReference type="SUPFAM" id="SSF51306">
    <property type="entry name" value="LexA/Signal peptidase"/>
    <property type="match status" value="1"/>
</dbReference>
<accession>A0A0G0SES4</accession>
<gene>
    <name evidence="2" type="ORF">UT64_C0012G0007</name>
</gene>
<dbReference type="InterPro" id="IPR015927">
    <property type="entry name" value="Peptidase_S24_S26A/B/C"/>
</dbReference>
<dbReference type="EMBL" id="LBXO01000012">
    <property type="protein sequence ID" value="KKR33215.1"/>
    <property type="molecule type" value="Genomic_DNA"/>
</dbReference>
<dbReference type="Proteomes" id="UP000034137">
    <property type="component" value="Unassembled WGS sequence"/>
</dbReference>
<organism evidence="2 3">
    <name type="scientific">Candidatus Falkowbacteria bacterium GW2011_GWF2_39_8</name>
    <dbReference type="NCBI Taxonomy" id="1618642"/>
    <lineage>
        <taxon>Bacteria</taxon>
        <taxon>Candidatus Falkowiibacteriota</taxon>
    </lineage>
</organism>
<dbReference type="CDD" id="cd06529">
    <property type="entry name" value="S24_LexA-like"/>
    <property type="match status" value="1"/>
</dbReference>
<dbReference type="InterPro" id="IPR036286">
    <property type="entry name" value="LexA/Signal_pep-like_sf"/>
</dbReference>
<protein>
    <recommendedName>
        <fullName evidence="1">Peptidase S24/S26A/S26B/S26C domain-containing protein</fullName>
    </recommendedName>
</protein>
<dbReference type="InterPro" id="IPR039418">
    <property type="entry name" value="LexA-like"/>
</dbReference>
<comment type="caution">
    <text evidence="2">The sequence shown here is derived from an EMBL/GenBank/DDBJ whole genome shotgun (WGS) entry which is preliminary data.</text>
</comment>
<feature type="domain" description="Peptidase S24/S26A/S26B/S26C" evidence="1">
    <location>
        <begin position="76"/>
        <end position="195"/>
    </location>
</feature>
<name>A0A0G0SES4_9BACT</name>
<dbReference type="Pfam" id="PF00717">
    <property type="entry name" value="Peptidase_S24"/>
    <property type="match status" value="1"/>
</dbReference>
<evidence type="ECO:0000313" key="2">
    <source>
        <dbReference type="EMBL" id="KKR33215.1"/>
    </source>
</evidence>
<reference evidence="2 3" key="1">
    <citation type="journal article" date="2015" name="Nature">
        <title>rRNA introns, odd ribosomes, and small enigmatic genomes across a large radiation of phyla.</title>
        <authorList>
            <person name="Brown C.T."/>
            <person name="Hug L.A."/>
            <person name="Thomas B.C."/>
            <person name="Sharon I."/>
            <person name="Castelle C.J."/>
            <person name="Singh A."/>
            <person name="Wilkins M.J."/>
            <person name="Williams K.H."/>
            <person name="Banfield J.F."/>
        </authorList>
    </citation>
    <scope>NUCLEOTIDE SEQUENCE [LARGE SCALE GENOMIC DNA]</scope>
</reference>
<proteinExistence type="predicted"/>
<dbReference type="Gene3D" id="2.10.109.10">
    <property type="entry name" value="Umud Fragment, subunit A"/>
    <property type="match status" value="1"/>
</dbReference>